<organism evidence="2 3">
    <name type="scientific">Panicum virgatum</name>
    <name type="common">Blackwell switchgrass</name>
    <dbReference type="NCBI Taxonomy" id="38727"/>
    <lineage>
        <taxon>Eukaryota</taxon>
        <taxon>Viridiplantae</taxon>
        <taxon>Streptophyta</taxon>
        <taxon>Embryophyta</taxon>
        <taxon>Tracheophyta</taxon>
        <taxon>Spermatophyta</taxon>
        <taxon>Magnoliopsida</taxon>
        <taxon>Liliopsida</taxon>
        <taxon>Poales</taxon>
        <taxon>Poaceae</taxon>
        <taxon>PACMAD clade</taxon>
        <taxon>Panicoideae</taxon>
        <taxon>Panicodae</taxon>
        <taxon>Paniceae</taxon>
        <taxon>Panicinae</taxon>
        <taxon>Panicum</taxon>
        <taxon>Panicum sect. Hiantes</taxon>
    </lineage>
</organism>
<feature type="transmembrane region" description="Helical" evidence="1">
    <location>
        <begin position="39"/>
        <end position="55"/>
    </location>
</feature>
<name>A0A8T0SE50_PANVG</name>
<keyword evidence="1" id="KW-0472">Membrane</keyword>
<dbReference type="EMBL" id="CM029045">
    <property type="protein sequence ID" value="KAG2595704.1"/>
    <property type="molecule type" value="Genomic_DNA"/>
</dbReference>
<keyword evidence="3" id="KW-1185">Reference proteome</keyword>
<dbReference type="Proteomes" id="UP000823388">
    <property type="component" value="Chromosome 5K"/>
</dbReference>
<keyword evidence="1" id="KW-0812">Transmembrane</keyword>
<dbReference type="PANTHER" id="PTHR33530">
    <property type="entry name" value="OS01G0147100 PROTEIN"/>
    <property type="match status" value="1"/>
</dbReference>
<feature type="transmembrane region" description="Helical" evidence="1">
    <location>
        <begin position="110"/>
        <end position="136"/>
    </location>
</feature>
<gene>
    <name evidence="2" type="ORF">PVAP13_5KG091800</name>
</gene>
<comment type="caution">
    <text evidence="2">The sequence shown here is derived from an EMBL/GenBank/DDBJ whole genome shotgun (WGS) entry which is preliminary data.</text>
</comment>
<dbReference type="AlphaFoldDB" id="A0A8T0SE50"/>
<protein>
    <submittedName>
        <fullName evidence="2">Uncharacterized protein</fullName>
    </submittedName>
</protein>
<evidence type="ECO:0000313" key="2">
    <source>
        <dbReference type="EMBL" id="KAG2595704.1"/>
    </source>
</evidence>
<evidence type="ECO:0000256" key="1">
    <source>
        <dbReference type="SAM" id="Phobius"/>
    </source>
</evidence>
<evidence type="ECO:0000313" key="3">
    <source>
        <dbReference type="Proteomes" id="UP000823388"/>
    </source>
</evidence>
<dbReference type="OrthoDB" id="685622at2759"/>
<feature type="transmembrane region" description="Helical" evidence="1">
    <location>
        <begin position="75"/>
        <end position="98"/>
    </location>
</feature>
<sequence length="138" mass="14467">MATPQLANNDDSSNNNEVRIDLPGDEILQGIATGNSRKLAGSLFWIGLATLAVVVNRSLYKPPPGSIFEGHQIAYYLTLFGIFLAGVAEVFVGSLLFSQQGQDGGSGRRAFRVPLVCASLVLLGALIAPGGTSFIVMG</sequence>
<dbReference type="PANTHER" id="PTHR33530:SF15">
    <property type="entry name" value="OS01G0147100 PROTEIN"/>
    <property type="match status" value="1"/>
</dbReference>
<dbReference type="Pfam" id="PF12442">
    <property type="entry name" value="DUF3681"/>
    <property type="match status" value="1"/>
</dbReference>
<dbReference type="InterPro" id="IPR022149">
    <property type="entry name" value="DUF3681"/>
</dbReference>
<reference evidence="2" key="1">
    <citation type="submission" date="2020-05" db="EMBL/GenBank/DDBJ databases">
        <title>WGS assembly of Panicum virgatum.</title>
        <authorList>
            <person name="Lovell J.T."/>
            <person name="Jenkins J."/>
            <person name="Shu S."/>
            <person name="Juenger T.E."/>
            <person name="Schmutz J."/>
        </authorList>
    </citation>
    <scope>NUCLEOTIDE SEQUENCE</scope>
    <source>
        <strain evidence="2">AP13</strain>
    </source>
</reference>
<proteinExistence type="predicted"/>
<keyword evidence="1" id="KW-1133">Transmembrane helix</keyword>
<accession>A0A8T0SE50</accession>